<evidence type="ECO:0008006" key="3">
    <source>
        <dbReference type="Google" id="ProtNLM"/>
    </source>
</evidence>
<comment type="caution">
    <text evidence="1">The sequence shown here is derived from an EMBL/GenBank/DDBJ whole genome shotgun (WGS) entry which is preliminary data.</text>
</comment>
<dbReference type="OrthoDB" id="1271679at2"/>
<organism evidence="1 2">
    <name type="scientific">Hymenobacter elongatus</name>
    <dbReference type="NCBI Taxonomy" id="877208"/>
    <lineage>
        <taxon>Bacteria</taxon>
        <taxon>Pseudomonadati</taxon>
        <taxon>Bacteroidota</taxon>
        <taxon>Cytophagia</taxon>
        <taxon>Cytophagales</taxon>
        <taxon>Hymenobacteraceae</taxon>
        <taxon>Hymenobacter</taxon>
    </lineage>
</organism>
<dbReference type="RefSeq" id="WP_135496891.1">
    <property type="nucleotide sequence ID" value="NZ_SRLD01000009.1"/>
</dbReference>
<evidence type="ECO:0000313" key="2">
    <source>
        <dbReference type="Proteomes" id="UP000297739"/>
    </source>
</evidence>
<dbReference type="EMBL" id="SRLD01000009">
    <property type="protein sequence ID" value="TGE17814.1"/>
    <property type="molecule type" value="Genomic_DNA"/>
</dbReference>
<protein>
    <recommendedName>
        <fullName evidence="3">Glyoxalase</fullName>
    </recommendedName>
</protein>
<dbReference type="AlphaFoldDB" id="A0A4Z0PNK1"/>
<sequence>MMTSASPDEALLALRPHLTTPLPTEPDSTTGDFQHRTLRPVLKLQNELLLTIVADFIQEHHMAFIARDATEQHRTVAELLGRNVKLRYTIIGSIMGLFTRAEQDFYRQHRSELNRRILELATQRVQSQLAALAEILTTAGGPA</sequence>
<gene>
    <name evidence="1" type="ORF">E5J99_06375</name>
</gene>
<proteinExistence type="predicted"/>
<evidence type="ECO:0000313" key="1">
    <source>
        <dbReference type="EMBL" id="TGE17814.1"/>
    </source>
</evidence>
<accession>A0A4Z0PNK1</accession>
<dbReference type="Proteomes" id="UP000297739">
    <property type="component" value="Unassembled WGS sequence"/>
</dbReference>
<name>A0A4Z0PNK1_9BACT</name>
<reference evidence="1 2" key="1">
    <citation type="submission" date="2019-04" db="EMBL/GenBank/DDBJ databases">
        <authorList>
            <person name="Feng G."/>
            <person name="Zhang J."/>
            <person name="Zhu H."/>
        </authorList>
    </citation>
    <scope>NUCLEOTIDE SEQUENCE [LARGE SCALE GENOMIC DNA]</scope>
    <source>
        <strain evidence="1 2">JCM 17223</strain>
    </source>
</reference>
<keyword evidence="2" id="KW-1185">Reference proteome</keyword>